<feature type="region of interest" description="Disordered" evidence="1">
    <location>
        <begin position="1"/>
        <end position="35"/>
    </location>
</feature>
<evidence type="ECO:0008006" key="4">
    <source>
        <dbReference type="Google" id="ProtNLM"/>
    </source>
</evidence>
<gene>
    <name evidence="2" type="ORF">GCM10009665_72010</name>
</gene>
<evidence type="ECO:0000256" key="1">
    <source>
        <dbReference type="SAM" id="MobiDB-lite"/>
    </source>
</evidence>
<evidence type="ECO:0000313" key="2">
    <source>
        <dbReference type="EMBL" id="GAA1273980.1"/>
    </source>
</evidence>
<organism evidence="2 3">
    <name type="scientific">Kitasatospora nipponensis</name>
    <dbReference type="NCBI Taxonomy" id="258049"/>
    <lineage>
        <taxon>Bacteria</taxon>
        <taxon>Bacillati</taxon>
        <taxon>Actinomycetota</taxon>
        <taxon>Actinomycetes</taxon>
        <taxon>Kitasatosporales</taxon>
        <taxon>Streptomycetaceae</taxon>
        <taxon>Kitasatospora</taxon>
    </lineage>
</organism>
<comment type="caution">
    <text evidence="2">The sequence shown here is derived from an EMBL/GenBank/DDBJ whole genome shotgun (WGS) entry which is preliminary data.</text>
</comment>
<accession>A0ABP4HLZ9</accession>
<feature type="compositionally biased region" description="Low complexity" evidence="1">
    <location>
        <begin position="22"/>
        <end position="35"/>
    </location>
</feature>
<reference evidence="3" key="1">
    <citation type="journal article" date="2019" name="Int. J. Syst. Evol. Microbiol.">
        <title>The Global Catalogue of Microorganisms (GCM) 10K type strain sequencing project: providing services to taxonomists for standard genome sequencing and annotation.</title>
        <authorList>
            <consortium name="The Broad Institute Genomics Platform"/>
            <consortium name="The Broad Institute Genome Sequencing Center for Infectious Disease"/>
            <person name="Wu L."/>
            <person name="Ma J."/>
        </authorList>
    </citation>
    <scope>NUCLEOTIDE SEQUENCE [LARGE SCALE GENOMIC DNA]</scope>
    <source>
        <strain evidence="3">JCM 13004</strain>
    </source>
</reference>
<dbReference type="RefSeq" id="WP_344446436.1">
    <property type="nucleotide sequence ID" value="NZ_BAAALF010000244.1"/>
</dbReference>
<name>A0ABP4HLZ9_9ACTN</name>
<proteinExistence type="predicted"/>
<keyword evidence="3" id="KW-1185">Reference proteome</keyword>
<evidence type="ECO:0000313" key="3">
    <source>
        <dbReference type="Proteomes" id="UP001500037"/>
    </source>
</evidence>
<dbReference type="EMBL" id="BAAALF010000244">
    <property type="protein sequence ID" value="GAA1273980.1"/>
    <property type="molecule type" value="Genomic_DNA"/>
</dbReference>
<dbReference type="Proteomes" id="UP001500037">
    <property type="component" value="Unassembled WGS sequence"/>
</dbReference>
<sequence>MNHGPTDAEDPTDADGLSSADHPTAGAPTARRPAPHRAVPLGHWRLSEGEQHVQGVRRTRRRMRALARQLELTPMSTVEDLCAAVAELTGRPVRLEPRRMRVGEPSGFVERRAEADLIHVEQETSGLHRAHIVCHELAHLLCGHLAEPPHPDEEQALVELSTIDPEVLRLVLGRSHYDDAAEEEAEVLGAELMRILVLAPGAGTTSQLAPALEHRRGQHV</sequence>
<protein>
    <recommendedName>
        <fullName evidence="4">IrrE N-terminal-like domain-containing protein</fullName>
    </recommendedName>
</protein>